<sequence>MFRSTADGLRCVLMPVEEWRLRRQQLQRHCDNGGNGCPVYGQYLTKRRS</sequence>
<keyword evidence="2" id="KW-1185">Reference proteome</keyword>
<dbReference type="Proteomes" id="UP000554766">
    <property type="component" value="Unassembled WGS sequence"/>
</dbReference>
<comment type="caution">
    <text evidence="1">The sequence shown here is derived from an EMBL/GenBank/DDBJ whole genome shotgun (WGS) entry which is preliminary data.</text>
</comment>
<name>A0A7L4PC44_9CREN</name>
<gene>
    <name evidence="1" type="ORF">HC235_11495</name>
</gene>
<accession>A0A7L4PC44</accession>
<proteinExistence type="predicted"/>
<reference evidence="1 2" key="1">
    <citation type="journal article" date="2020" name="Nat. Commun.">
        <title>The structures of two archaeal type IV pili illuminate evolutionary relationships.</title>
        <authorList>
            <person name="Wang F."/>
            <person name="Baquero D.P."/>
            <person name="Su Z."/>
            <person name="Beltran L.C."/>
            <person name="Prangishvili D."/>
            <person name="Krupovic M."/>
            <person name="Egelman E.H."/>
        </authorList>
    </citation>
    <scope>NUCLEOTIDE SEQUENCE [LARGE SCALE GENOMIC DNA]</scope>
    <source>
        <strain evidence="1 2">2GA</strain>
    </source>
</reference>
<protein>
    <submittedName>
        <fullName evidence="1">Metal-binding protein</fullName>
    </submittedName>
</protein>
<dbReference type="EMBL" id="JAAVJF010000006">
    <property type="protein sequence ID" value="NYR16539.1"/>
    <property type="molecule type" value="Genomic_DNA"/>
</dbReference>
<organism evidence="1 2">
    <name type="scientific">Pyrobaculum arsenaticum</name>
    <dbReference type="NCBI Taxonomy" id="121277"/>
    <lineage>
        <taxon>Archaea</taxon>
        <taxon>Thermoproteota</taxon>
        <taxon>Thermoprotei</taxon>
        <taxon>Thermoproteales</taxon>
        <taxon>Thermoproteaceae</taxon>
        <taxon>Pyrobaculum</taxon>
    </lineage>
</organism>
<evidence type="ECO:0000313" key="2">
    <source>
        <dbReference type="Proteomes" id="UP000554766"/>
    </source>
</evidence>
<dbReference type="AlphaFoldDB" id="A0A7L4PC44"/>
<evidence type="ECO:0000313" key="1">
    <source>
        <dbReference type="EMBL" id="NYR16539.1"/>
    </source>
</evidence>